<accession>W6RU81</accession>
<dbReference type="Gene3D" id="3.10.450.100">
    <property type="entry name" value="NTF2-like, domain 1"/>
    <property type="match status" value="1"/>
</dbReference>
<dbReference type="Proteomes" id="UP000019426">
    <property type="component" value="Chromosome M2/40_rep1"/>
</dbReference>
<feature type="transmembrane region" description="Helical" evidence="4">
    <location>
        <begin position="7"/>
        <end position="28"/>
    </location>
</feature>
<proteinExistence type="inferred from homology"/>
<dbReference type="SUPFAM" id="SSF54427">
    <property type="entry name" value="NTF2-like"/>
    <property type="match status" value="1"/>
</dbReference>
<evidence type="ECO:0000256" key="3">
    <source>
        <dbReference type="ARBA" id="ARBA00023136"/>
    </source>
</evidence>
<dbReference type="InterPro" id="IPR036138">
    <property type="entry name" value="PBP_dimer_sf"/>
</dbReference>
<dbReference type="Pfam" id="PF00905">
    <property type="entry name" value="Transpeptidase"/>
    <property type="match status" value="1"/>
</dbReference>
<dbReference type="GO" id="GO:0046677">
    <property type="term" value="P:response to antibiotic"/>
    <property type="evidence" value="ECO:0007669"/>
    <property type="project" value="InterPro"/>
</dbReference>
<dbReference type="RefSeq" id="WP_044037068.1">
    <property type="nucleotide sequence ID" value="NZ_HG917868.1"/>
</dbReference>
<dbReference type="SUPFAM" id="SSF56519">
    <property type="entry name" value="Penicillin binding protein dimerisation domain"/>
    <property type="match status" value="1"/>
</dbReference>
<dbReference type="InterPro" id="IPR032710">
    <property type="entry name" value="NTF2-like_dom_sf"/>
</dbReference>
<dbReference type="PANTHER" id="PTHR30627">
    <property type="entry name" value="PEPTIDOGLYCAN D,D-TRANSPEPTIDASE"/>
    <property type="match status" value="1"/>
</dbReference>
<evidence type="ECO:0000259" key="6">
    <source>
        <dbReference type="Pfam" id="PF03717"/>
    </source>
</evidence>
<dbReference type="InterPro" id="IPR007887">
    <property type="entry name" value="MecA_N"/>
</dbReference>
<dbReference type="EMBL" id="HG917868">
    <property type="protein sequence ID" value="CDM68176.1"/>
    <property type="molecule type" value="Genomic_DNA"/>
</dbReference>
<dbReference type="KEGG" id="clt:CM240_1012"/>
<evidence type="ECO:0000259" key="5">
    <source>
        <dbReference type="Pfam" id="PF00905"/>
    </source>
</evidence>
<name>W6RU81_9CLOT</name>
<evidence type="ECO:0000256" key="4">
    <source>
        <dbReference type="SAM" id="Phobius"/>
    </source>
</evidence>
<dbReference type="HOGENOM" id="CLU_009289_5_2_9"/>
<feature type="domain" description="Penicillin-binding protein transpeptidase" evidence="5">
    <location>
        <begin position="352"/>
        <end position="664"/>
    </location>
</feature>
<organism evidence="8 9">
    <name type="scientific">Clostridium bornimense</name>
    <dbReference type="NCBI Taxonomy" id="1216932"/>
    <lineage>
        <taxon>Bacteria</taxon>
        <taxon>Bacillati</taxon>
        <taxon>Bacillota</taxon>
        <taxon>Clostridia</taxon>
        <taxon>Eubacteriales</taxon>
        <taxon>Clostridiaceae</taxon>
        <taxon>Clostridium</taxon>
    </lineage>
</organism>
<protein>
    <submittedName>
        <fullName evidence="8">Penicillin-binding protein 3</fullName>
    </submittedName>
</protein>
<dbReference type="AlphaFoldDB" id="W6RU81"/>
<feature type="domain" description="Penicillin-binding protein dimerisation" evidence="6">
    <location>
        <begin position="152"/>
        <end position="319"/>
    </location>
</feature>
<dbReference type="InterPro" id="IPR050515">
    <property type="entry name" value="Beta-lactam/transpept"/>
</dbReference>
<dbReference type="Gene3D" id="3.40.710.10">
    <property type="entry name" value="DD-peptidase/beta-lactamase superfamily"/>
    <property type="match status" value="1"/>
</dbReference>
<dbReference type="Gene3D" id="3.30.1390.30">
    <property type="entry name" value="Penicillin-binding protein 2a, domain 3"/>
    <property type="match status" value="1"/>
</dbReference>
<dbReference type="Pfam" id="PF03717">
    <property type="entry name" value="PBP_dimer"/>
    <property type="match status" value="1"/>
</dbReference>
<comment type="subcellular location">
    <subcellularLocation>
        <location evidence="1">Membrane</location>
    </subcellularLocation>
</comment>
<dbReference type="Pfam" id="PF05223">
    <property type="entry name" value="MecA_N"/>
    <property type="match status" value="1"/>
</dbReference>
<dbReference type="eggNOG" id="COG0768">
    <property type="taxonomic scope" value="Bacteria"/>
</dbReference>
<dbReference type="GO" id="GO:0071972">
    <property type="term" value="F:peptidoglycan L,D-transpeptidase activity"/>
    <property type="evidence" value="ECO:0007669"/>
    <property type="project" value="TreeGrafter"/>
</dbReference>
<dbReference type="GO" id="GO:0008658">
    <property type="term" value="F:penicillin binding"/>
    <property type="evidence" value="ECO:0007669"/>
    <property type="project" value="InterPro"/>
</dbReference>
<keyword evidence="4" id="KW-1133">Transmembrane helix</keyword>
<feature type="domain" description="NTF2-like N-terminal transpeptidase" evidence="7">
    <location>
        <begin position="34"/>
        <end position="145"/>
    </location>
</feature>
<evidence type="ECO:0000259" key="7">
    <source>
        <dbReference type="Pfam" id="PF05223"/>
    </source>
</evidence>
<dbReference type="InterPro" id="IPR001460">
    <property type="entry name" value="PCN-bd_Tpept"/>
</dbReference>
<dbReference type="SUPFAM" id="SSF56601">
    <property type="entry name" value="beta-lactamase/transpeptidase-like"/>
    <property type="match status" value="1"/>
</dbReference>
<dbReference type="InterPro" id="IPR012338">
    <property type="entry name" value="Beta-lactam/transpept-like"/>
</dbReference>
<dbReference type="STRING" id="1216932.CM240_1012"/>
<keyword evidence="4" id="KW-0812">Transmembrane</keyword>
<keyword evidence="9" id="KW-1185">Reference proteome</keyword>
<dbReference type="Gene3D" id="3.90.1310.10">
    <property type="entry name" value="Penicillin-binding protein 2a (Domain 2)"/>
    <property type="match status" value="1"/>
</dbReference>
<reference evidence="8 9" key="1">
    <citation type="submission" date="2013-11" db="EMBL/GenBank/DDBJ databases">
        <title>Complete genome sequence of Clostridum sp. M2/40.</title>
        <authorList>
            <person name="Wibberg D."/>
            <person name="Puehler A."/>
            <person name="Schlueter A."/>
        </authorList>
    </citation>
    <scope>NUCLEOTIDE SEQUENCE [LARGE SCALE GENOMIC DNA]</scope>
    <source>
        <strain evidence="9">M2/40</strain>
    </source>
</reference>
<evidence type="ECO:0000313" key="9">
    <source>
        <dbReference type="Proteomes" id="UP000019426"/>
    </source>
</evidence>
<dbReference type="PANTHER" id="PTHR30627:SF25">
    <property type="entry name" value="PENICILLIN-BINDING PROTEIN 3"/>
    <property type="match status" value="1"/>
</dbReference>
<dbReference type="GO" id="GO:0071555">
    <property type="term" value="P:cell wall organization"/>
    <property type="evidence" value="ECO:0007669"/>
    <property type="project" value="TreeGrafter"/>
</dbReference>
<dbReference type="InterPro" id="IPR005311">
    <property type="entry name" value="PBP_dimer"/>
</dbReference>
<evidence type="ECO:0000256" key="1">
    <source>
        <dbReference type="ARBA" id="ARBA00004370"/>
    </source>
</evidence>
<sequence length="670" mass="73718">MKKGAKIAIAISGILVIALAVGGTIFFVNKNKYNPEKALEEYTSLINDKKYEEMYSKITKESQGNISKEDFIKRNKNIYEGIEATNIKNKVLKVKKDGSNYDITYESTMNTIAGEVKFKNTVVVKKDEGIEWSSKMIFPDLSSDDKVRVNDEQAKRGSILDKNGNVLAEDGYINEVGIVPGKLGDAKEDNIKKISELLEVSEEYINTEITASYVQDDTFVPIKDISSSDERVDQLLEIPGIMLNDKKARVYPLGVEAAHLTGYVQNITAEELEKNKDKGYSSSSVIGKVGLEKAYEDTLRGTDGVEIYIEDKNGEKKSEIASTELNDGKDVTVTIDSSMQKLLYSQLESDKGFAVAMNPNTGEVLAMVSTPSYDPNDFILGISNNKWEELNNDENKPLYNRFQGTFAPGSSFKPITAAIGLENKAIDADGTKNISGKSWKKDDSWGDYSITRVTDYGSTTNLTKAMVYSDNIYFAQVALDVGKDSFATDLTKMGFGEKIPFKYGLYSSQFADDDKFKDDIQLADTGYGQGKLLVNPIHLASIYTAFLNDGNMIMPTLDSGETSKVWKENIMTKDTASTVLNTMVSVVEDPAGTASEAKIDGLTIAAKTGTAEIKKTQDDTEGTELGWFAAMTTNKDNNNLLVVSMIEDVKDKGGSHYVIPKVKTALETVK</sequence>
<comment type="similarity">
    <text evidence="2">Belongs to the transpeptidase family.</text>
</comment>
<gene>
    <name evidence="8" type="primary">pbpC</name>
    <name evidence="8" type="ORF">CM240_1012</name>
</gene>
<keyword evidence="3 4" id="KW-0472">Membrane</keyword>
<dbReference type="GO" id="GO:0005886">
    <property type="term" value="C:plasma membrane"/>
    <property type="evidence" value="ECO:0007669"/>
    <property type="project" value="TreeGrafter"/>
</dbReference>
<evidence type="ECO:0000256" key="2">
    <source>
        <dbReference type="ARBA" id="ARBA00007171"/>
    </source>
</evidence>
<dbReference type="OrthoDB" id="9766847at2"/>
<evidence type="ECO:0000313" key="8">
    <source>
        <dbReference type="EMBL" id="CDM68176.1"/>
    </source>
</evidence>
<dbReference type="PATRIC" id="fig|1216932.3.peg.1000"/>